<comment type="caution">
    <text evidence="1">The sequence shown here is derived from an EMBL/GenBank/DDBJ whole genome shotgun (WGS) entry which is preliminary data.</text>
</comment>
<organism evidence="1 2">
    <name type="scientific">Bos mutus</name>
    <name type="common">wild yak</name>
    <dbReference type="NCBI Taxonomy" id="72004"/>
    <lineage>
        <taxon>Eukaryota</taxon>
        <taxon>Metazoa</taxon>
        <taxon>Chordata</taxon>
        <taxon>Craniata</taxon>
        <taxon>Vertebrata</taxon>
        <taxon>Euteleostomi</taxon>
        <taxon>Mammalia</taxon>
        <taxon>Eutheria</taxon>
        <taxon>Laurasiatheria</taxon>
        <taxon>Artiodactyla</taxon>
        <taxon>Ruminantia</taxon>
        <taxon>Pecora</taxon>
        <taxon>Bovidae</taxon>
        <taxon>Bovinae</taxon>
        <taxon>Bos</taxon>
    </lineage>
</organism>
<dbReference type="Gene3D" id="3.30.1320.10">
    <property type="match status" value="1"/>
</dbReference>
<proteinExistence type="predicted"/>
<gene>
    <name evidence="1" type="ORF">E5288_WYG022667</name>
</gene>
<sequence length="63" mass="7096">MEQLGSYDPMSNNYGKKLIALNLDQMWHCIAYGAHLSKPVEKFVGLSGYFPQHLTVVANAERL</sequence>
<dbReference type="Proteomes" id="UP000322234">
    <property type="component" value="Unassembled WGS sequence"/>
</dbReference>
<dbReference type="SUPFAM" id="SSF54565">
    <property type="entry name" value="Ribosomal protein S16"/>
    <property type="match status" value="1"/>
</dbReference>
<evidence type="ECO:0000313" key="2">
    <source>
        <dbReference type="Proteomes" id="UP000322234"/>
    </source>
</evidence>
<reference evidence="1" key="1">
    <citation type="submission" date="2019-10" db="EMBL/GenBank/DDBJ databases">
        <title>The sequence and de novo assembly of the wild yak genome.</title>
        <authorList>
            <person name="Liu Y."/>
        </authorList>
    </citation>
    <scope>NUCLEOTIDE SEQUENCE [LARGE SCALE GENOMIC DNA]</scope>
    <source>
        <strain evidence="1">WY2019</strain>
    </source>
</reference>
<evidence type="ECO:0000313" key="1">
    <source>
        <dbReference type="EMBL" id="MXQ82912.1"/>
    </source>
</evidence>
<dbReference type="EMBL" id="VBQZ03000014">
    <property type="protein sequence ID" value="MXQ82912.1"/>
    <property type="molecule type" value="Genomic_DNA"/>
</dbReference>
<dbReference type="InterPro" id="IPR023803">
    <property type="entry name" value="Ribosomal_bS16_dom_sf"/>
</dbReference>
<name>A0A6B0R0Y8_9CETA</name>
<protein>
    <submittedName>
        <fullName evidence="1">Uncharacterized protein</fullName>
    </submittedName>
</protein>
<dbReference type="AlphaFoldDB" id="A0A6B0R0Y8"/>
<keyword evidence="2" id="KW-1185">Reference proteome</keyword>
<accession>A0A6B0R0Y8</accession>